<dbReference type="SUPFAM" id="SSF53098">
    <property type="entry name" value="Ribonuclease H-like"/>
    <property type="match status" value="1"/>
</dbReference>
<dbReference type="InterPro" id="IPR036397">
    <property type="entry name" value="RNaseH_sf"/>
</dbReference>
<evidence type="ECO:0000313" key="2">
    <source>
        <dbReference type="EMBL" id="MBR0659806.1"/>
    </source>
</evidence>
<proteinExistence type="predicted"/>
<dbReference type="RefSeq" id="WP_168043719.1">
    <property type="nucleotide sequence ID" value="NZ_JAAEDK010000021.1"/>
</dbReference>
<dbReference type="InterPro" id="IPR012337">
    <property type="entry name" value="RNaseH-like_sf"/>
</dbReference>
<dbReference type="Proteomes" id="UP001138708">
    <property type="component" value="Unassembled WGS sequence"/>
</dbReference>
<evidence type="ECO:0000259" key="1">
    <source>
        <dbReference type="Pfam" id="PF10108"/>
    </source>
</evidence>
<dbReference type="Gene3D" id="3.30.420.10">
    <property type="entry name" value="Ribonuclease H-like superfamily/Ribonuclease H"/>
    <property type="match status" value="1"/>
</dbReference>
<sequence>MERVVVFDIETVPDLVAGRALLGEEAEGLPDAVLRERLGARYAREGQDPATAFLKPPLHAVACLALLVAERDGHEEPWRVRRMAARHTGDTPEPEILALFERTLAQGRPGPMLAGFNTSGFDLPVLRYRAMACGVAMPSLNGANGRDYGYRYGKDHIDLADRLSGFRASPMPSLAEASALIGLTAKAGMHGAEVEPAMKDGRGAEVATYCETDVAATFLVLLRFWQAMGALPADAAKASYAGFAEFLEEHRAEPDFFLHAEVAGRLARG</sequence>
<gene>
    <name evidence="3" type="ORF">GWK15_22860</name>
    <name evidence="2" type="ORF">GXW75_11145</name>
</gene>
<organism evidence="2 5">
    <name type="scientific">Neoroseomonas oryzicola</name>
    <dbReference type="NCBI Taxonomy" id="535904"/>
    <lineage>
        <taxon>Bacteria</taxon>
        <taxon>Pseudomonadati</taxon>
        <taxon>Pseudomonadota</taxon>
        <taxon>Alphaproteobacteria</taxon>
        <taxon>Acetobacterales</taxon>
        <taxon>Acetobacteraceae</taxon>
        <taxon>Neoroseomonas</taxon>
    </lineage>
</organism>
<evidence type="ECO:0000313" key="5">
    <source>
        <dbReference type="Proteomes" id="UP001138708"/>
    </source>
</evidence>
<dbReference type="InterPro" id="IPR019288">
    <property type="entry name" value="3'-5'_exonuclease_PolB-like"/>
</dbReference>
<dbReference type="Pfam" id="PF10108">
    <property type="entry name" value="DNA_pol_B_exo2"/>
    <property type="match status" value="1"/>
</dbReference>
<dbReference type="Proteomes" id="UP000746741">
    <property type="component" value="Unassembled WGS sequence"/>
</dbReference>
<keyword evidence="4" id="KW-1185">Reference proteome</keyword>
<evidence type="ECO:0000313" key="4">
    <source>
        <dbReference type="Proteomes" id="UP000746741"/>
    </source>
</evidence>
<dbReference type="AlphaFoldDB" id="A0A9X9WHJ6"/>
<evidence type="ECO:0000313" key="3">
    <source>
        <dbReference type="EMBL" id="NKE19816.1"/>
    </source>
</evidence>
<reference evidence="2" key="3">
    <citation type="journal article" date="2021" name="Syst. Appl. Microbiol.">
        <title>Roseomonas hellenica sp. nov., isolated from roots of wild-growing Alkanna tinctoria.</title>
        <authorList>
            <person name="Rat A."/>
            <person name="Naranjo H.D."/>
            <person name="Lebbe L."/>
            <person name="Cnockaert M."/>
            <person name="Krigas N."/>
            <person name="Grigoriadou K."/>
            <person name="Maloupa E."/>
            <person name="Willems A."/>
        </authorList>
    </citation>
    <scope>NUCLEOTIDE SEQUENCE</scope>
    <source>
        <strain evidence="2">LMG 31161</strain>
    </source>
</reference>
<dbReference type="EMBL" id="JAAEDK010000021">
    <property type="protein sequence ID" value="MBR0659806.1"/>
    <property type="molecule type" value="Genomic_DNA"/>
</dbReference>
<name>A0A9X9WHJ6_9PROT</name>
<reference evidence="2" key="1">
    <citation type="submission" date="2020-01" db="EMBL/GenBank/DDBJ databases">
        <authorList>
            <person name="Rat A."/>
        </authorList>
    </citation>
    <scope>NUCLEOTIDE SEQUENCE</scope>
    <source>
        <strain evidence="2">LMG 31161</strain>
    </source>
</reference>
<feature type="domain" description="Predicted 3'-5' exonuclease PolB-like" evidence="1">
    <location>
        <begin position="52"/>
        <end position="252"/>
    </location>
</feature>
<protein>
    <recommendedName>
        <fullName evidence="1">Predicted 3'-5' exonuclease PolB-like domain-containing protein</fullName>
    </recommendedName>
</protein>
<dbReference type="EMBL" id="JAAVUP010000013">
    <property type="protein sequence ID" value="NKE19816.1"/>
    <property type="molecule type" value="Genomic_DNA"/>
</dbReference>
<reference evidence="3 4" key="2">
    <citation type="submission" date="2020-02" db="EMBL/GenBank/DDBJ databases">
        <authorList>
            <person name="Sun Q."/>
            <person name="Inoue M."/>
        </authorList>
    </citation>
    <scope>NUCLEOTIDE SEQUENCE [LARGE SCALE GENOMIC DNA]</scope>
    <source>
        <strain evidence="3 4">KCTC 22478</strain>
    </source>
</reference>
<comment type="caution">
    <text evidence="2">The sequence shown here is derived from an EMBL/GenBank/DDBJ whole genome shotgun (WGS) entry which is preliminary data.</text>
</comment>
<accession>A0A9X9WHJ6</accession>
<dbReference type="GO" id="GO:0003676">
    <property type="term" value="F:nucleic acid binding"/>
    <property type="evidence" value="ECO:0007669"/>
    <property type="project" value="InterPro"/>
</dbReference>